<organism evidence="2 3">
    <name type="scientific">Streptomyces fructofermentans</name>
    <dbReference type="NCBI Taxonomy" id="152141"/>
    <lineage>
        <taxon>Bacteria</taxon>
        <taxon>Bacillati</taxon>
        <taxon>Actinomycetota</taxon>
        <taxon>Actinomycetes</taxon>
        <taxon>Kitasatosporales</taxon>
        <taxon>Streptomycetaceae</taxon>
        <taxon>Streptomyces</taxon>
    </lineage>
</organism>
<reference evidence="2" key="2">
    <citation type="submission" date="2020-09" db="EMBL/GenBank/DDBJ databases">
        <authorList>
            <person name="Sun Q."/>
            <person name="Ohkuma M."/>
        </authorList>
    </citation>
    <scope>NUCLEOTIDE SEQUENCE</scope>
    <source>
        <strain evidence="2">JCM 4956</strain>
    </source>
</reference>
<proteinExistence type="predicted"/>
<evidence type="ECO:0000313" key="2">
    <source>
        <dbReference type="EMBL" id="GGX81859.1"/>
    </source>
</evidence>
<evidence type="ECO:0000256" key="1">
    <source>
        <dbReference type="SAM" id="MobiDB-lite"/>
    </source>
</evidence>
<keyword evidence="3" id="KW-1185">Reference proteome</keyword>
<dbReference type="EMBL" id="BMWD01000023">
    <property type="protein sequence ID" value="GGX81859.1"/>
    <property type="molecule type" value="Genomic_DNA"/>
</dbReference>
<feature type="region of interest" description="Disordered" evidence="1">
    <location>
        <begin position="50"/>
        <end position="69"/>
    </location>
</feature>
<gene>
    <name evidence="2" type="ORF">GCM10010515_56890</name>
</gene>
<comment type="caution">
    <text evidence="2">The sequence shown here is derived from an EMBL/GenBank/DDBJ whole genome shotgun (WGS) entry which is preliminary data.</text>
</comment>
<accession>A0A918NMZ3</accession>
<reference evidence="2" key="1">
    <citation type="journal article" date="2014" name="Int. J. Syst. Evol. Microbiol.">
        <title>Complete genome sequence of Corynebacterium casei LMG S-19264T (=DSM 44701T), isolated from a smear-ripened cheese.</title>
        <authorList>
            <consortium name="US DOE Joint Genome Institute (JGI-PGF)"/>
            <person name="Walter F."/>
            <person name="Albersmeier A."/>
            <person name="Kalinowski J."/>
            <person name="Ruckert C."/>
        </authorList>
    </citation>
    <scope>NUCLEOTIDE SEQUENCE</scope>
    <source>
        <strain evidence="2">JCM 4956</strain>
    </source>
</reference>
<dbReference type="AlphaFoldDB" id="A0A918NMZ3"/>
<evidence type="ECO:0000313" key="3">
    <source>
        <dbReference type="Proteomes" id="UP000645555"/>
    </source>
</evidence>
<sequence>MPAILAAVLNCSVRPGLVPEFTQHRARQVRVEFTHALSAHFDLVALKRAADAGPAKAGRPVRSVGPGAY</sequence>
<protein>
    <submittedName>
        <fullName evidence="2">Uncharacterized protein</fullName>
    </submittedName>
</protein>
<dbReference type="Proteomes" id="UP000645555">
    <property type="component" value="Unassembled WGS sequence"/>
</dbReference>
<name>A0A918NMZ3_9ACTN</name>